<dbReference type="AlphaFoldDB" id="A0A7R9EPZ5"/>
<proteinExistence type="predicted"/>
<sequence length="244" mass="28361">MLYGLPYNITISRVNKIHQTILDPWPRLVNPRTTCSRIYKPRAVRDLPYNKQVVGTARLVNPRTTCSRIYKPRAVRDLPYNRSWEQGFSAADTQDEYRDALEVFWMTLVSQTTADIPDEYLDALEVFWVPLVSRTSIETHWKCSGCRWYPGRVSRRTGSFLDDAGIPDEYRDALEVFWTRRCHVVLLCWENCELLQSNFPVWGAMCSNKGICNTSSPDITENEKIEDFLHKTSGSLRGGHKRRH</sequence>
<reference evidence="1" key="1">
    <citation type="submission" date="2020-11" db="EMBL/GenBank/DDBJ databases">
        <authorList>
            <person name="Tran Van P."/>
        </authorList>
    </citation>
    <scope>NUCLEOTIDE SEQUENCE</scope>
</reference>
<name>A0A7R9EPZ5_9NEOP</name>
<accession>A0A7R9EPZ5</accession>
<dbReference type="EMBL" id="OD564626">
    <property type="protein sequence ID" value="CAD7439232.1"/>
    <property type="molecule type" value="Genomic_DNA"/>
</dbReference>
<organism evidence="1">
    <name type="scientific">Timema bartmani</name>
    <dbReference type="NCBI Taxonomy" id="61472"/>
    <lineage>
        <taxon>Eukaryota</taxon>
        <taxon>Metazoa</taxon>
        <taxon>Ecdysozoa</taxon>
        <taxon>Arthropoda</taxon>
        <taxon>Hexapoda</taxon>
        <taxon>Insecta</taxon>
        <taxon>Pterygota</taxon>
        <taxon>Neoptera</taxon>
        <taxon>Polyneoptera</taxon>
        <taxon>Phasmatodea</taxon>
        <taxon>Timematodea</taxon>
        <taxon>Timematoidea</taxon>
        <taxon>Timematidae</taxon>
        <taxon>Timema</taxon>
    </lineage>
</organism>
<gene>
    <name evidence="1" type="ORF">TBIB3V08_LOCUS1803</name>
</gene>
<evidence type="ECO:0000313" key="1">
    <source>
        <dbReference type="EMBL" id="CAD7439232.1"/>
    </source>
</evidence>
<protein>
    <submittedName>
        <fullName evidence="1">Uncharacterized protein</fullName>
    </submittedName>
</protein>